<dbReference type="EMBL" id="CP015596">
    <property type="protein sequence ID" value="ANE79100.1"/>
    <property type="molecule type" value="Genomic_DNA"/>
</dbReference>
<dbReference type="PANTHER" id="PTHR36923:SF3">
    <property type="entry name" value="FERREDOXIN"/>
    <property type="match status" value="1"/>
</dbReference>
<accession>A0A172UJQ5</accession>
<dbReference type="Proteomes" id="UP000077143">
    <property type="component" value="Chromosome"/>
</dbReference>
<dbReference type="AlphaFoldDB" id="A0A172UJQ5"/>
<keyword evidence="7" id="KW-0003">3Fe-4S</keyword>
<keyword evidence="9" id="KW-1185">Reference proteome</keyword>
<keyword evidence="6" id="KW-0411">Iron-sulfur</keyword>
<evidence type="ECO:0000256" key="3">
    <source>
        <dbReference type="ARBA" id="ARBA00022723"/>
    </source>
</evidence>
<dbReference type="OrthoDB" id="9803319at2"/>
<dbReference type="GO" id="GO:0051538">
    <property type="term" value="F:3 iron, 4 sulfur cluster binding"/>
    <property type="evidence" value="ECO:0007669"/>
    <property type="project" value="UniProtKB-KW"/>
</dbReference>
<dbReference type="GO" id="GO:0046872">
    <property type="term" value="F:metal ion binding"/>
    <property type="evidence" value="ECO:0007669"/>
    <property type="project" value="UniProtKB-KW"/>
</dbReference>
<dbReference type="Pfam" id="PF13459">
    <property type="entry name" value="Fer4_15"/>
    <property type="match status" value="1"/>
</dbReference>
<dbReference type="KEGG" id="madi:A7U43_06985"/>
<evidence type="ECO:0000256" key="6">
    <source>
        <dbReference type="ARBA" id="ARBA00023014"/>
    </source>
</evidence>
<dbReference type="STRING" id="1682113.A7U43_06985"/>
<dbReference type="RefSeq" id="WP_067992729.1">
    <property type="nucleotide sequence ID" value="NZ_CP015596.1"/>
</dbReference>
<name>A0A172UJQ5_9MYCO</name>
<evidence type="ECO:0000256" key="7">
    <source>
        <dbReference type="ARBA" id="ARBA00023291"/>
    </source>
</evidence>
<proteinExistence type="predicted"/>
<keyword evidence="3" id="KW-0479">Metal-binding</keyword>
<protein>
    <submittedName>
        <fullName evidence="8">Ferredoxin</fullName>
    </submittedName>
</protein>
<evidence type="ECO:0000256" key="5">
    <source>
        <dbReference type="ARBA" id="ARBA00023004"/>
    </source>
</evidence>
<dbReference type="PANTHER" id="PTHR36923">
    <property type="entry name" value="FERREDOXIN"/>
    <property type="match status" value="1"/>
</dbReference>
<reference evidence="8 9" key="1">
    <citation type="submission" date="2016-05" db="EMBL/GenBank/DDBJ databases">
        <title>Complete genome sequence of a phthalic acid esters degrading Mycobacterium sp. YC-RL4.</title>
        <authorList>
            <person name="Ren L."/>
            <person name="Fan S."/>
            <person name="Ruth N."/>
            <person name="Jia Y."/>
            <person name="Wang J."/>
            <person name="Qiao C."/>
        </authorList>
    </citation>
    <scope>NUCLEOTIDE SEQUENCE [LARGE SCALE GENOMIC DNA]</scope>
    <source>
        <strain evidence="8 9">YC-RL4</strain>
    </source>
</reference>
<dbReference type="Gene3D" id="3.30.70.20">
    <property type="match status" value="1"/>
</dbReference>
<keyword evidence="2" id="KW-0813">Transport</keyword>
<keyword evidence="5" id="KW-0408">Iron</keyword>
<evidence type="ECO:0000256" key="2">
    <source>
        <dbReference type="ARBA" id="ARBA00022448"/>
    </source>
</evidence>
<evidence type="ECO:0000313" key="9">
    <source>
        <dbReference type="Proteomes" id="UP000077143"/>
    </source>
</evidence>
<evidence type="ECO:0000256" key="4">
    <source>
        <dbReference type="ARBA" id="ARBA00022982"/>
    </source>
</evidence>
<dbReference type="InterPro" id="IPR051269">
    <property type="entry name" value="Fe-S_cluster_ET"/>
</dbReference>
<sequence length="63" mass="6702">MRIEVDVTLCEGHGQCLMAAPQVFDLPDGADHVVVLDADPPERERDAVVRAAAMCPAQALSIS</sequence>
<comment type="cofactor">
    <cofactor evidence="1">
        <name>[3Fe-4S] cluster</name>
        <dbReference type="ChEBI" id="CHEBI:21137"/>
    </cofactor>
</comment>
<keyword evidence="4" id="KW-0249">Electron transport</keyword>
<gene>
    <name evidence="8" type="ORF">A7U43_06985</name>
</gene>
<evidence type="ECO:0000256" key="1">
    <source>
        <dbReference type="ARBA" id="ARBA00001927"/>
    </source>
</evidence>
<evidence type="ECO:0000313" key="8">
    <source>
        <dbReference type="EMBL" id="ANE79100.1"/>
    </source>
</evidence>
<dbReference type="SUPFAM" id="SSF54862">
    <property type="entry name" value="4Fe-4S ferredoxins"/>
    <property type="match status" value="1"/>
</dbReference>
<organism evidence="8 9">
    <name type="scientific">Mycobacterium adipatum</name>
    <dbReference type="NCBI Taxonomy" id="1682113"/>
    <lineage>
        <taxon>Bacteria</taxon>
        <taxon>Bacillati</taxon>
        <taxon>Actinomycetota</taxon>
        <taxon>Actinomycetes</taxon>
        <taxon>Mycobacteriales</taxon>
        <taxon>Mycobacteriaceae</taxon>
        <taxon>Mycobacterium</taxon>
    </lineage>
</organism>